<reference evidence="2 3" key="1">
    <citation type="submission" date="2017-10" db="EMBL/GenBank/DDBJ databases">
        <title>Resolving the taxonomy of Roseburia spp., Eubacterium rectale and Agathobacter spp. through phylogenomic analysis.</title>
        <authorList>
            <person name="Sheridan P.O."/>
            <person name="Walker A.W."/>
            <person name="Duncan S.H."/>
            <person name="Scott K.P."/>
            <person name="Toole P.W.O."/>
            <person name="Luis P."/>
            <person name="Flint H.J."/>
        </authorList>
    </citation>
    <scope>NUCLEOTIDE SEQUENCE [LARGE SCALE GENOMIC DNA]</scope>
    <source>
        <strain evidence="2 3">JK623</strain>
    </source>
</reference>
<accession>A0A2G3E6A2</accession>
<dbReference type="RefSeq" id="WP_051637817.1">
    <property type="nucleotide sequence ID" value="NZ_JANSWH010000068.1"/>
</dbReference>
<comment type="caution">
    <text evidence="2">The sequence shown here is derived from an EMBL/GenBank/DDBJ whole genome shotgun (WGS) entry which is preliminary data.</text>
</comment>
<keyword evidence="3" id="KW-1185">Reference proteome</keyword>
<keyword evidence="1" id="KW-1133">Transmembrane helix</keyword>
<keyword evidence="1" id="KW-0812">Transmembrane</keyword>
<proteinExistence type="predicted"/>
<name>A0A2G3E6A2_9FIRM</name>
<dbReference type="Proteomes" id="UP000224563">
    <property type="component" value="Unassembled WGS sequence"/>
</dbReference>
<feature type="transmembrane region" description="Helical" evidence="1">
    <location>
        <begin position="6"/>
        <end position="22"/>
    </location>
</feature>
<organism evidence="2 3">
    <name type="scientific">Agathobacter ruminis</name>
    <dbReference type="NCBI Taxonomy" id="1712665"/>
    <lineage>
        <taxon>Bacteria</taxon>
        <taxon>Bacillati</taxon>
        <taxon>Bacillota</taxon>
        <taxon>Clostridia</taxon>
        <taxon>Lachnospirales</taxon>
        <taxon>Lachnospiraceae</taxon>
        <taxon>Agathobacter</taxon>
    </lineage>
</organism>
<reference evidence="2 3" key="2">
    <citation type="submission" date="2017-10" db="EMBL/GenBank/DDBJ databases">
        <authorList>
            <person name="Banno H."/>
            <person name="Chua N.-H."/>
        </authorList>
    </citation>
    <scope>NUCLEOTIDE SEQUENCE [LARGE SCALE GENOMIC DNA]</scope>
    <source>
        <strain evidence="2 3">JK623</strain>
    </source>
</reference>
<feature type="transmembrane region" description="Helical" evidence="1">
    <location>
        <begin position="43"/>
        <end position="61"/>
    </location>
</feature>
<evidence type="ECO:0008006" key="4">
    <source>
        <dbReference type="Google" id="ProtNLM"/>
    </source>
</evidence>
<gene>
    <name evidence="2" type="ORF">CSX02_01635</name>
</gene>
<keyword evidence="1" id="KW-0472">Membrane</keyword>
<feature type="transmembrane region" description="Helical" evidence="1">
    <location>
        <begin position="160"/>
        <end position="181"/>
    </location>
</feature>
<dbReference type="EMBL" id="PDYG01000004">
    <property type="protein sequence ID" value="PHU38675.1"/>
    <property type="molecule type" value="Genomic_DNA"/>
</dbReference>
<sequence length="185" mass="20965">MKALHLIIYLSVIAVLLYVSRLEKQKKKLQEQRRKLKLDYPEIVGNMAVFVSAGMPIKYAWNKISARYSTKRNKKEHPGFELFVTGTKRMADGESERSVYHALAINAGIIEYGRLSRLLVQNLEKGSRALAPLLEDETEAAFVERKRMALKSGEEAGTKMLFPMMLMMGVVMAIVMTPALLNFKV</sequence>
<evidence type="ECO:0000256" key="1">
    <source>
        <dbReference type="SAM" id="Phobius"/>
    </source>
</evidence>
<evidence type="ECO:0000313" key="2">
    <source>
        <dbReference type="EMBL" id="PHU38675.1"/>
    </source>
</evidence>
<dbReference type="AlphaFoldDB" id="A0A2G3E6A2"/>
<evidence type="ECO:0000313" key="3">
    <source>
        <dbReference type="Proteomes" id="UP000224563"/>
    </source>
</evidence>
<protein>
    <recommendedName>
        <fullName evidence="4">Type II secretion system protein GspF domain-containing protein</fullName>
    </recommendedName>
</protein>